<keyword evidence="2" id="KW-0472">Membrane</keyword>
<dbReference type="EMBL" id="BTGB01000001">
    <property type="protein sequence ID" value="GMM43564.1"/>
    <property type="molecule type" value="Genomic_DNA"/>
</dbReference>
<evidence type="ECO:0008006" key="5">
    <source>
        <dbReference type="Google" id="ProtNLM"/>
    </source>
</evidence>
<keyword evidence="4" id="KW-1185">Reference proteome</keyword>
<feature type="region of interest" description="Disordered" evidence="1">
    <location>
        <begin position="195"/>
        <end position="221"/>
    </location>
</feature>
<comment type="caution">
    <text evidence="3">The sequence shown here is derived from an EMBL/GenBank/DDBJ whole genome shotgun (WGS) entry which is preliminary data.</text>
</comment>
<evidence type="ECO:0000256" key="2">
    <source>
        <dbReference type="SAM" id="Phobius"/>
    </source>
</evidence>
<evidence type="ECO:0000313" key="4">
    <source>
        <dbReference type="Proteomes" id="UP001378960"/>
    </source>
</evidence>
<accession>A0AAV5QYS6</accession>
<proteinExistence type="predicted"/>
<dbReference type="AlphaFoldDB" id="A0AAV5QYS6"/>
<feature type="transmembrane region" description="Helical" evidence="2">
    <location>
        <begin position="402"/>
        <end position="426"/>
    </location>
</feature>
<dbReference type="Proteomes" id="UP001378960">
    <property type="component" value="Unassembled WGS sequence"/>
</dbReference>
<gene>
    <name evidence="3" type="ORF">DAPK24_001390</name>
</gene>
<reference evidence="3 4" key="1">
    <citation type="journal article" date="2023" name="Elife">
        <title>Identification of key yeast species and microbe-microbe interactions impacting larval growth of Drosophila in the wild.</title>
        <authorList>
            <person name="Mure A."/>
            <person name="Sugiura Y."/>
            <person name="Maeda R."/>
            <person name="Honda K."/>
            <person name="Sakurai N."/>
            <person name="Takahashi Y."/>
            <person name="Watada M."/>
            <person name="Katoh T."/>
            <person name="Gotoh A."/>
            <person name="Gotoh Y."/>
            <person name="Taniguchi I."/>
            <person name="Nakamura K."/>
            <person name="Hayashi T."/>
            <person name="Katayama T."/>
            <person name="Uemura T."/>
            <person name="Hattori Y."/>
        </authorList>
    </citation>
    <scope>NUCLEOTIDE SEQUENCE [LARGE SCALE GENOMIC DNA]</scope>
    <source>
        <strain evidence="3 4">PK-24</strain>
    </source>
</reference>
<name>A0AAV5QYS6_PICKL</name>
<evidence type="ECO:0000256" key="1">
    <source>
        <dbReference type="SAM" id="MobiDB-lite"/>
    </source>
</evidence>
<evidence type="ECO:0000313" key="3">
    <source>
        <dbReference type="EMBL" id="GMM43564.1"/>
    </source>
</evidence>
<feature type="region of interest" description="Disordered" evidence="1">
    <location>
        <begin position="17"/>
        <end position="36"/>
    </location>
</feature>
<protein>
    <recommendedName>
        <fullName evidence="5">Amino acid transporter transmembrane domain-containing protein</fullName>
    </recommendedName>
</protein>
<sequence>MTGPIQLLRNNSKKLRRKLSKHDNNNNNTYNSYEKDNISKKSIKSSLSPSFSSIDNSDNYQSDYDNTVLILPRLNNNNITNRHSISNSNSFHQNSERALNYLYEDEVDDHHLNHNNDFYNQNTNHNTQKSSFYLTNEFRSVQNLSSYTNYDNIDNNIYDHDNFAKPLFQPLNNNNNNNNNNHSSTHRHLTHFINSIKPLKRNNNENLKKSNRKSVDIASIQRNSQLKSKRILSDSSIYSTNNSKTKIRPNSLILNENLIPSYPIHSNMSRSNSSPVLDLTSNNFRNFTNSKSVTSLNNMMDPTILTLNRSNLKPSTITPIKINSLNMITSSPASSRHIKFSIDTDKPNNKIKTDQEIKLEIQRENDSKVKSDMVFAVFFHIISLMVGIFVYIPLTISVKLGIFPLFIIITMFVVWYTGIASISFSLSNNSLVGI</sequence>
<keyword evidence="2" id="KW-0812">Transmembrane</keyword>
<keyword evidence="2" id="KW-1133">Transmembrane helix</keyword>
<organism evidence="3 4">
    <name type="scientific">Pichia kluyveri</name>
    <name type="common">Yeast</name>
    <dbReference type="NCBI Taxonomy" id="36015"/>
    <lineage>
        <taxon>Eukaryota</taxon>
        <taxon>Fungi</taxon>
        <taxon>Dikarya</taxon>
        <taxon>Ascomycota</taxon>
        <taxon>Saccharomycotina</taxon>
        <taxon>Pichiomycetes</taxon>
        <taxon>Pichiales</taxon>
        <taxon>Pichiaceae</taxon>
        <taxon>Pichia</taxon>
    </lineage>
</organism>
<feature type="transmembrane region" description="Helical" evidence="2">
    <location>
        <begin position="373"/>
        <end position="396"/>
    </location>
</feature>